<evidence type="ECO:0000256" key="1">
    <source>
        <dbReference type="ARBA" id="ARBA00004651"/>
    </source>
</evidence>
<evidence type="ECO:0000256" key="6">
    <source>
        <dbReference type="ARBA" id="ARBA00023136"/>
    </source>
</evidence>
<evidence type="ECO:0000256" key="3">
    <source>
        <dbReference type="ARBA" id="ARBA00022475"/>
    </source>
</evidence>
<keyword evidence="3" id="KW-1003">Cell membrane</keyword>
<dbReference type="OrthoDB" id="3173654at2"/>
<feature type="domain" description="ABC transmembrane type-1" evidence="8">
    <location>
        <begin position="93"/>
        <end position="277"/>
    </location>
</feature>
<dbReference type="PANTHER" id="PTHR30151:SF0">
    <property type="entry name" value="ABC TRANSPORTER PERMEASE PROTEIN MJ0413-RELATED"/>
    <property type="match status" value="1"/>
</dbReference>
<dbReference type="SUPFAM" id="SSF161098">
    <property type="entry name" value="MetI-like"/>
    <property type="match status" value="1"/>
</dbReference>
<feature type="transmembrane region" description="Helical" evidence="7">
    <location>
        <begin position="256"/>
        <end position="276"/>
    </location>
</feature>
<dbReference type="PATRIC" id="fig|584657.3.peg.406"/>
<evidence type="ECO:0000313" key="10">
    <source>
        <dbReference type="Proteomes" id="UP000019494"/>
    </source>
</evidence>
<accession>W9GN13</accession>
<proteinExistence type="inferred from homology"/>
<keyword evidence="2 7" id="KW-0813">Transport</keyword>
<protein>
    <submittedName>
        <fullName evidence="9">Nitrate ABC transporter permease</fullName>
    </submittedName>
</protein>
<evidence type="ECO:0000259" key="8">
    <source>
        <dbReference type="PROSITE" id="PS50928"/>
    </source>
</evidence>
<comment type="caution">
    <text evidence="9">The sequence shown here is derived from an EMBL/GenBank/DDBJ whole genome shotgun (WGS) entry which is preliminary data.</text>
</comment>
<dbReference type="RefSeq" id="WP_034712809.1">
    <property type="nucleotide sequence ID" value="NZ_AWQS01000007.1"/>
</dbReference>
<dbReference type="Pfam" id="PF00528">
    <property type="entry name" value="BPD_transp_1"/>
    <property type="match status" value="1"/>
</dbReference>
<dbReference type="Proteomes" id="UP000019494">
    <property type="component" value="Unassembled WGS sequence"/>
</dbReference>
<dbReference type="InterPro" id="IPR000515">
    <property type="entry name" value="MetI-like"/>
</dbReference>
<keyword evidence="6 7" id="KW-0472">Membrane</keyword>
<dbReference type="PROSITE" id="PS50928">
    <property type="entry name" value="ABC_TM1"/>
    <property type="match status" value="1"/>
</dbReference>
<feature type="transmembrane region" description="Helical" evidence="7">
    <location>
        <begin position="100"/>
        <end position="121"/>
    </location>
</feature>
<evidence type="ECO:0000256" key="2">
    <source>
        <dbReference type="ARBA" id="ARBA00022448"/>
    </source>
</evidence>
<feature type="transmembrane region" description="Helical" evidence="7">
    <location>
        <begin position="142"/>
        <end position="168"/>
    </location>
</feature>
<dbReference type="EMBL" id="AWQS01000007">
    <property type="protein sequence ID" value="EWT07651.1"/>
    <property type="molecule type" value="Genomic_DNA"/>
</dbReference>
<dbReference type="PANTHER" id="PTHR30151">
    <property type="entry name" value="ALKANE SULFONATE ABC TRANSPORTER-RELATED, MEMBRANE SUBUNIT"/>
    <property type="match status" value="1"/>
</dbReference>
<evidence type="ECO:0000313" key="9">
    <source>
        <dbReference type="EMBL" id="EWT07651.1"/>
    </source>
</evidence>
<dbReference type="GO" id="GO:0055085">
    <property type="term" value="P:transmembrane transport"/>
    <property type="evidence" value="ECO:0007669"/>
    <property type="project" value="InterPro"/>
</dbReference>
<keyword evidence="10" id="KW-1185">Reference proteome</keyword>
<organism evidence="9 10">
    <name type="scientific">Intrasporangium chromatireducens Q5-1</name>
    <dbReference type="NCBI Taxonomy" id="584657"/>
    <lineage>
        <taxon>Bacteria</taxon>
        <taxon>Bacillati</taxon>
        <taxon>Actinomycetota</taxon>
        <taxon>Actinomycetes</taxon>
        <taxon>Micrococcales</taxon>
        <taxon>Intrasporangiaceae</taxon>
        <taxon>Intrasporangium</taxon>
    </lineage>
</organism>
<name>W9GN13_9MICO</name>
<keyword evidence="4 7" id="KW-0812">Transmembrane</keyword>
<dbReference type="InterPro" id="IPR035906">
    <property type="entry name" value="MetI-like_sf"/>
</dbReference>
<comment type="subcellular location">
    <subcellularLocation>
        <location evidence="1 7">Cell membrane</location>
        <topology evidence="1 7">Multi-pass membrane protein</topology>
    </subcellularLocation>
</comment>
<sequence length="292" mass="31689">MSTVSGRTDSKAALPGAATRRSGPMLRWLGTRGPREFVLRWVVLFALFIGWELAAKAAESPYFPPPSEFAARAAELWLPADGTWLTEATANDVLPSLARMFGGLALGSLVAVVLGVAIGLSRRLGDYVDPLIQFSRAIPPPALIPIFLVLFDRGALMRVLLIAFGAMWPVLLNTIEGVRSVDVIKYETASIFRIGFADKLVRIVLPGAAQKVFAGLRTSLALGLILMVISEMVASTGGIGFHIVQAQRSFQILDMWAGILLLGVLGYLLNLVLTVVERRVLAWHRTTNREIA</sequence>
<dbReference type="CDD" id="cd06261">
    <property type="entry name" value="TM_PBP2"/>
    <property type="match status" value="1"/>
</dbReference>
<evidence type="ECO:0000256" key="7">
    <source>
        <dbReference type="RuleBase" id="RU363032"/>
    </source>
</evidence>
<dbReference type="Gene3D" id="1.10.3720.10">
    <property type="entry name" value="MetI-like"/>
    <property type="match status" value="1"/>
</dbReference>
<evidence type="ECO:0000256" key="5">
    <source>
        <dbReference type="ARBA" id="ARBA00022989"/>
    </source>
</evidence>
<dbReference type="AlphaFoldDB" id="W9GN13"/>
<reference evidence="10" key="1">
    <citation type="submission" date="2013-08" db="EMBL/GenBank/DDBJ databases">
        <title>Intrasporangium oryzae NRRL B-24470.</title>
        <authorList>
            <person name="Liu H."/>
            <person name="Wang G."/>
        </authorList>
    </citation>
    <scope>NUCLEOTIDE SEQUENCE [LARGE SCALE GENOMIC DNA]</scope>
    <source>
        <strain evidence="10">Q5-1</strain>
    </source>
</reference>
<keyword evidence="5 7" id="KW-1133">Transmembrane helix</keyword>
<comment type="similarity">
    <text evidence="7">Belongs to the binding-protein-dependent transport system permease family.</text>
</comment>
<dbReference type="GO" id="GO:0005886">
    <property type="term" value="C:plasma membrane"/>
    <property type="evidence" value="ECO:0007669"/>
    <property type="project" value="UniProtKB-SubCell"/>
</dbReference>
<feature type="transmembrane region" description="Helical" evidence="7">
    <location>
        <begin position="220"/>
        <end position="244"/>
    </location>
</feature>
<feature type="transmembrane region" description="Helical" evidence="7">
    <location>
        <begin position="37"/>
        <end position="54"/>
    </location>
</feature>
<gene>
    <name evidence="9" type="ORF">N864_03475</name>
</gene>
<evidence type="ECO:0000256" key="4">
    <source>
        <dbReference type="ARBA" id="ARBA00022692"/>
    </source>
</evidence>